<dbReference type="AlphaFoldDB" id="A0A1J4JFX2"/>
<dbReference type="InterPro" id="IPR001194">
    <property type="entry name" value="cDENN_dom"/>
</dbReference>
<sequence length="458" mass="52383">MISHPFGNKHLFKCILKIDFTKDKDQTTVVFPDTYQLTPQFEAEMIHITQSIDFQGSKRSDCAPYVSLIDLPSVKSPNHPTKKYFTYILNADFSVLILVSKYFHQKLLLWILGSIPDVFKAFYNITFEIDHSYTIQINPPKELGCPDLCYQDMSQMSELSNLRISFLSNFPPFYMFQLIHYLLHSFKIIVLSSSVKRLTDTVFAINSFFYPLQLNKFLIHTIPLLHRKEKEKIKIDGPCIIGVHTSLIDALDLLSDQKCYIILNADVPYLNVNIPGMKHSVAPPKISSSNSKPNVTSNAQPNIHSCPNNMNRQAIITPDKERQIDSLVRAAHISIINFVKQFQPVFPAFHVQAKLCEFTVGLLKIYFNSKSCSYDDIKSALLNGKGIASNWHFFTETSLCLDFLFQLNYSQSHPEMMKFYFPREVGMPVITVPQLPTDFLAPNSEFSPARRSATVIKK</sequence>
<evidence type="ECO:0000256" key="1">
    <source>
        <dbReference type="SAM" id="MobiDB-lite"/>
    </source>
</evidence>
<name>A0A1J4JFX2_9EUKA</name>
<evidence type="ECO:0000259" key="2">
    <source>
        <dbReference type="Pfam" id="PF02141"/>
    </source>
</evidence>
<dbReference type="VEuPathDB" id="TrichDB:TRFO_36649"/>
<reference evidence="3" key="1">
    <citation type="submission" date="2016-10" db="EMBL/GenBank/DDBJ databases">
        <authorList>
            <person name="Benchimol M."/>
            <person name="Almeida L.G."/>
            <person name="Vasconcelos A.T."/>
            <person name="Perreira-Neves A."/>
            <person name="Rosa I.A."/>
            <person name="Tasca T."/>
            <person name="Bogo M.R."/>
            <person name="de Souza W."/>
        </authorList>
    </citation>
    <scope>NUCLEOTIDE SEQUENCE [LARGE SCALE GENOMIC DNA]</scope>
    <source>
        <strain evidence="3">K</strain>
    </source>
</reference>
<dbReference type="Proteomes" id="UP000179807">
    <property type="component" value="Unassembled WGS sequence"/>
</dbReference>
<protein>
    <recommendedName>
        <fullName evidence="2">cDENN domain-containing protein</fullName>
    </recommendedName>
</protein>
<keyword evidence="4" id="KW-1185">Reference proteome</keyword>
<dbReference type="Pfam" id="PF02141">
    <property type="entry name" value="DENN"/>
    <property type="match status" value="1"/>
</dbReference>
<organism evidence="3 4">
    <name type="scientific">Tritrichomonas foetus</name>
    <dbReference type="NCBI Taxonomy" id="1144522"/>
    <lineage>
        <taxon>Eukaryota</taxon>
        <taxon>Metamonada</taxon>
        <taxon>Parabasalia</taxon>
        <taxon>Tritrichomonadida</taxon>
        <taxon>Tritrichomonadidae</taxon>
        <taxon>Tritrichomonas</taxon>
    </lineage>
</organism>
<gene>
    <name evidence="3" type="ORF">TRFO_36649</name>
</gene>
<feature type="domain" description="cDENN" evidence="2">
    <location>
        <begin position="166"/>
        <end position="252"/>
    </location>
</feature>
<feature type="region of interest" description="Disordered" evidence="1">
    <location>
        <begin position="283"/>
        <end position="303"/>
    </location>
</feature>
<dbReference type="GeneID" id="94845659"/>
<comment type="caution">
    <text evidence="3">The sequence shown here is derived from an EMBL/GenBank/DDBJ whole genome shotgun (WGS) entry which is preliminary data.</text>
</comment>
<evidence type="ECO:0000313" key="3">
    <source>
        <dbReference type="EMBL" id="OHS97191.1"/>
    </source>
</evidence>
<dbReference type="RefSeq" id="XP_068350328.1">
    <property type="nucleotide sequence ID" value="XM_068510955.1"/>
</dbReference>
<dbReference type="EMBL" id="MLAK01001131">
    <property type="protein sequence ID" value="OHS97191.1"/>
    <property type="molecule type" value="Genomic_DNA"/>
</dbReference>
<dbReference type="InterPro" id="IPR043153">
    <property type="entry name" value="DENN_C"/>
</dbReference>
<proteinExistence type="predicted"/>
<dbReference type="OrthoDB" id="10679329at2759"/>
<dbReference type="Gene3D" id="3.40.50.11500">
    <property type="match status" value="1"/>
</dbReference>
<evidence type="ECO:0000313" key="4">
    <source>
        <dbReference type="Proteomes" id="UP000179807"/>
    </source>
</evidence>
<feature type="compositionally biased region" description="Low complexity" evidence="1">
    <location>
        <begin position="283"/>
        <end position="294"/>
    </location>
</feature>
<accession>A0A1J4JFX2</accession>